<proteinExistence type="predicted"/>
<evidence type="ECO:0000313" key="3">
    <source>
        <dbReference type="Proteomes" id="UP000093346"/>
    </source>
</evidence>
<evidence type="ECO:0000256" key="1">
    <source>
        <dbReference type="SAM" id="Phobius"/>
    </source>
</evidence>
<evidence type="ECO:0000313" key="2">
    <source>
        <dbReference type="EMBL" id="ANZ59602.1"/>
    </source>
</evidence>
<keyword evidence="1" id="KW-0472">Membrane</keyword>
<dbReference type="AlphaFoldDB" id="A0AB33BBM3"/>
<dbReference type="EMBL" id="CP014907">
    <property type="protein sequence ID" value="ANZ59602.1"/>
    <property type="molecule type" value="Genomic_DNA"/>
</dbReference>
<dbReference type="GeneID" id="61250394"/>
<dbReference type="RefSeq" id="WP_054646262.1">
    <property type="nucleotide sequence ID" value="NZ_CP014872.1"/>
</dbReference>
<accession>A0AB33BBM3</accession>
<gene>
    <name evidence="2" type="ORF">AYR59_06015</name>
</gene>
<protein>
    <recommendedName>
        <fullName evidence="4">PepSY domain-containing protein</fullName>
    </recommendedName>
</protein>
<keyword evidence="1" id="KW-0812">Transmembrane</keyword>
<name>A0AB33BBM3_9LACO</name>
<reference evidence="2 3" key="1">
    <citation type="submission" date="2016-03" db="EMBL/GenBank/DDBJ databases">
        <title>Pediococcus and Lactobacillus from brewery environment - whole genome sequencing and assembly.</title>
        <authorList>
            <person name="Behr J."/>
            <person name="Geissler A.J."/>
            <person name="Vogel R.F."/>
        </authorList>
    </citation>
    <scope>NUCLEOTIDE SEQUENCE [LARGE SCALE GENOMIC DNA]</scope>
    <source>
        <strain evidence="2 3">TMW 1.481</strain>
    </source>
</reference>
<dbReference type="Proteomes" id="UP000093346">
    <property type="component" value="Chromosome"/>
</dbReference>
<feature type="transmembrane region" description="Helical" evidence="1">
    <location>
        <begin position="6"/>
        <end position="23"/>
    </location>
</feature>
<sequence length="105" mass="12220">MFKPKFIVPTLLSVAGTSVYVFAKKRKQAKQELVKKRLTDSIKKEFGNQNINGYWIDFDNHNGLEYECGITIKNEETGLKESYTFLFTPEIGEIYRIKLVNDSYE</sequence>
<organism evidence="2 3">
    <name type="scientific">Fructilactobacillus lindneri</name>
    <dbReference type="NCBI Taxonomy" id="53444"/>
    <lineage>
        <taxon>Bacteria</taxon>
        <taxon>Bacillati</taxon>
        <taxon>Bacillota</taxon>
        <taxon>Bacilli</taxon>
        <taxon>Lactobacillales</taxon>
        <taxon>Lactobacillaceae</taxon>
        <taxon>Fructilactobacillus</taxon>
    </lineage>
</organism>
<keyword evidence="1" id="KW-1133">Transmembrane helix</keyword>
<evidence type="ECO:0008006" key="4">
    <source>
        <dbReference type="Google" id="ProtNLM"/>
    </source>
</evidence>
<dbReference type="KEGG" id="lle:AYR59_06015"/>